<evidence type="ECO:0000313" key="2">
    <source>
        <dbReference type="EMBL" id="QDT61432.1"/>
    </source>
</evidence>
<name>A0A517SZC9_9BACT</name>
<evidence type="ECO:0000313" key="3">
    <source>
        <dbReference type="Proteomes" id="UP000315003"/>
    </source>
</evidence>
<accession>A0A517SZC9</accession>
<evidence type="ECO:0000256" key="1">
    <source>
        <dbReference type="SAM" id="MobiDB-lite"/>
    </source>
</evidence>
<proteinExistence type="predicted"/>
<keyword evidence="3" id="KW-1185">Reference proteome</keyword>
<feature type="region of interest" description="Disordered" evidence="1">
    <location>
        <begin position="1"/>
        <end position="25"/>
    </location>
</feature>
<reference evidence="2 3" key="1">
    <citation type="submission" date="2019-02" db="EMBL/GenBank/DDBJ databases">
        <title>Deep-cultivation of Planctomycetes and their phenomic and genomic characterization uncovers novel biology.</title>
        <authorList>
            <person name="Wiegand S."/>
            <person name="Jogler M."/>
            <person name="Boedeker C."/>
            <person name="Pinto D."/>
            <person name="Vollmers J."/>
            <person name="Rivas-Marin E."/>
            <person name="Kohn T."/>
            <person name="Peeters S.H."/>
            <person name="Heuer A."/>
            <person name="Rast P."/>
            <person name="Oberbeckmann S."/>
            <person name="Bunk B."/>
            <person name="Jeske O."/>
            <person name="Meyerdierks A."/>
            <person name="Storesund J.E."/>
            <person name="Kallscheuer N."/>
            <person name="Luecker S."/>
            <person name="Lage O.M."/>
            <person name="Pohl T."/>
            <person name="Merkel B.J."/>
            <person name="Hornburger P."/>
            <person name="Mueller R.-W."/>
            <person name="Bruemmer F."/>
            <person name="Labrenz M."/>
            <person name="Spormann A.M."/>
            <person name="Op den Camp H."/>
            <person name="Overmann J."/>
            <person name="Amann R."/>
            <person name="Jetten M.S.M."/>
            <person name="Mascher T."/>
            <person name="Medema M.H."/>
            <person name="Devos D.P."/>
            <person name="Kaster A.-K."/>
            <person name="Ovreas L."/>
            <person name="Rohde M."/>
            <person name="Galperin M.Y."/>
            <person name="Jogler C."/>
        </authorList>
    </citation>
    <scope>NUCLEOTIDE SEQUENCE [LARGE SCALE GENOMIC DNA]</scope>
    <source>
        <strain evidence="2 3">SV_7m_r</strain>
    </source>
</reference>
<gene>
    <name evidence="2" type="ORF">SV7mr_39670</name>
</gene>
<protein>
    <submittedName>
        <fullName evidence="2">Uncharacterized protein</fullName>
    </submittedName>
</protein>
<organism evidence="2 3">
    <name type="scientific">Stieleria bergensis</name>
    <dbReference type="NCBI Taxonomy" id="2528025"/>
    <lineage>
        <taxon>Bacteria</taxon>
        <taxon>Pseudomonadati</taxon>
        <taxon>Planctomycetota</taxon>
        <taxon>Planctomycetia</taxon>
        <taxon>Pirellulales</taxon>
        <taxon>Pirellulaceae</taxon>
        <taxon>Stieleria</taxon>
    </lineage>
</organism>
<dbReference type="EMBL" id="CP036272">
    <property type="protein sequence ID" value="QDT61432.1"/>
    <property type="molecule type" value="Genomic_DNA"/>
</dbReference>
<dbReference type="Proteomes" id="UP000315003">
    <property type="component" value="Chromosome"/>
</dbReference>
<sequence length="55" mass="6122">MPRLRKRAQLLPESGENDGRKNVAPPFLNYAIDPHHVPTALSSNIFSAEPRSLLV</sequence>
<dbReference type="AlphaFoldDB" id="A0A517SZC9"/>